<evidence type="ECO:0000256" key="1">
    <source>
        <dbReference type="SAM" id="MobiDB-lite"/>
    </source>
</evidence>
<dbReference type="Proteomes" id="UP000886523">
    <property type="component" value="Unassembled WGS sequence"/>
</dbReference>
<feature type="region of interest" description="Disordered" evidence="1">
    <location>
        <begin position="203"/>
        <end position="226"/>
    </location>
</feature>
<comment type="caution">
    <text evidence="2">The sequence shown here is derived from an EMBL/GenBank/DDBJ whole genome shotgun (WGS) entry which is preliminary data.</text>
</comment>
<evidence type="ECO:0000313" key="2">
    <source>
        <dbReference type="EMBL" id="KAF9504080.1"/>
    </source>
</evidence>
<reference evidence="2" key="1">
    <citation type="journal article" date="2020" name="Nat. Commun.">
        <title>Large-scale genome sequencing of mycorrhizal fungi provides insights into the early evolution of symbiotic traits.</title>
        <authorList>
            <person name="Miyauchi S."/>
            <person name="Kiss E."/>
            <person name="Kuo A."/>
            <person name="Drula E."/>
            <person name="Kohler A."/>
            <person name="Sanchez-Garcia M."/>
            <person name="Morin E."/>
            <person name="Andreopoulos B."/>
            <person name="Barry K.W."/>
            <person name="Bonito G."/>
            <person name="Buee M."/>
            <person name="Carver A."/>
            <person name="Chen C."/>
            <person name="Cichocki N."/>
            <person name="Clum A."/>
            <person name="Culley D."/>
            <person name="Crous P.W."/>
            <person name="Fauchery L."/>
            <person name="Girlanda M."/>
            <person name="Hayes R.D."/>
            <person name="Keri Z."/>
            <person name="LaButti K."/>
            <person name="Lipzen A."/>
            <person name="Lombard V."/>
            <person name="Magnuson J."/>
            <person name="Maillard F."/>
            <person name="Murat C."/>
            <person name="Nolan M."/>
            <person name="Ohm R.A."/>
            <person name="Pangilinan J."/>
            <person name="Pereira M.F."/>
            <person name="Perotto S."/>
            <person name="Peter M."/>
            <person name="Pfister S."/>
            <person name="Riley R."/>
            <person name="Sitrit Y."/>
            <person name="Stielow J.B."/>
            <person name="Szollosi G."/>
            <person name="Zifcakova L."/>
            <person name="Stursova M."/>
            <person name="Spatafora J.W."/>
            <person name="Tedersoo L."/>
            <person name="Vaario L.M."/>
            <person name="Yamada A."/>
            <person name="Yan M."/>
            <person name="Wang P."/>
            <person name="Xu J."/>
            <person name="Bruns T."/>
            <person name="Baldrian P."/>
            <person name="Vilgalys R."/>
            <person name="Dunand C."/>
            <person name="Henrissat B."/>
            <person name="Grigoriev I.V."/>
            <person name="Hibbett D."/>
            <person name="Nagy L.G."/>
            <person name="Martin F.M."/>
        </authorList>
    </citation>
    <scope>NUCLEOTIDE SEQUENCE</scope>
    <source>
        <strain evidence="2">UP504</strain>
    </source>
</reference>
<evidence type="ECO:0000313" key="3">
    <source>
        <dbReference type="Proteomes" id="UP000886523"/>
    </source>
</evidence>
<accession>A0A9P6ADU5</accession>
<feature type="compositionally biased region" description="Basic and acidic residues" evidence="1">
    <location>
        <begin position="81"/>
        <end position="92"/>
    </location>
</feature>
<gene>
    <name evidence="2" type="ORF">BS47DRAFT_1369052</name>
</gene>
<feature type="compositionally biased region" description="Acidic residues" evidence="1">
    <location>
        <begin position="209"/>
        <end position="226"/>
    </location>
</feature>
<keyword evidence="3" id="KW-1185">Reference proteome</keyword>
<sequence>MDPLPLLPLHELVTVIPQTPLPEPSSACTLVSPRAPIPNPHTLGKQIKKFNIAVNFQKSFQYENRLTLQVKETVQKLKASIETRPPDDADPHRSKKPQGYSQTSYKAYLNCKRAKQLEEIHTKYYEKCGKAIKKINAHNEESIRLYGNHFLSPLKCQPYTIEKYTHMIQEIQTKLHDKEWALLKLDPHPFELMDIPVRKPILPPISPMQEEDEEEMIEVEDEVEEW</sequence>
<dbReference type="AlphaFoldDB" id="A0A9P6ADU5"/>
<protein>
    <submittedName>
        <fullName evidence="2">Uncharacterized protein</fullName>
    </submittedName>
</protein>
<name>A0A9P6ADU5_9AGAM</name>
<organism evidence="2 3">
    <name type="scientific">Hydnum rufescens UP504</name>
    <dbReference type="NCBI Taxonomy" id="1448309"/>
    <lineage>
        <taxon>Eukaryota</taxon>
        <taxon>Fungi</taxon>
        <taxon>Dikarya</taxon>
        <taxon>Basidiomycota</taxon>
        <taxon>Agaricomycotina</taxon>
        <taxon>Agaricomycetes</taxon>
        <taxon>Cantharellales</taxon>
        <taxon>Hydnaceae</taxon>
        <taxon>Hydnum</taxon>
    </lineage>
</organism>
<feature type="region of interest" description="Disordered" evidence="1">
    <location>
        <begin position="81"/>
        <end position="101"/>
    </location>
</feature>
<dbReference type="EMBL" id="MU129265">
    <property type="protein sequence ID" value="KAF9504080.1"/>
    <property type="molecule type" value="Genomic_DNA"/>
</dbReference>
<proteinExistence type="predicted"/>